<dbReference type="EMBL" id="SMFX01000001">
    <property type="protein sequence ID" value="TCK17165.1"/>
    <property type="molecule type" value="Genomic_DNA"/>
</dbReference>
<dbReference type="RefSeq" id="WP_132971055.1">
    <property type="nucleotide sequence ID" value="NZ_SMFX01000001.1"/>
</dbReference>
<evidence type="ECO:0000313" key="3">
    <source>
        <dbReference type="Proteomes" id="UP000295707"/>
    </source>
</evidence>
<sequence length="296" mass="33056">MNKRMLAVYAVLFMTLINVRPAFAACWQIDLRDGTRIKATDFWNLSSKLEDSPQSFLLGQIDGEDQQIPVSEIQSIVYQEAEAGGWGAWLKNSDTSAQIRFTDGRVSTLKTGLPVFYRTVGKKKRLPASTVMEERSDNRDMNLNIFYRARGDVKQVSVDAVSQIEHCDEASEVDSEADVIVQHVDNNESSLNPAVQDDSDVLGMTNGDMLTGRVTTTPIIWQTDYGVLEIKRSEIRVLGIEGESKQQGELELLSGDRMRGRLINKTLTIHLTIGQSLDVPVEQLRTLTLHKAATIK</sequence>
<reference evidence="2 3" key="1">
    <citation type="submission" date="2019-03" db="EMBL/GenBank/DDBJ databases">
        <title>Genomic Encyclopedia of Type Strains, Phase IV (KMG-IV): sequencing the most valuable type-strain genomes for metagenomic binning, comparative biology and taxonomic classification.</title>
        <authorList>
            <person name="Goeker M."/>
        </authorList>
    </citation>
    <scope>NUCLEOTIDE SEQUENCE [LARGE SCALE GENOMIC DNA]</scope>
    <source>
        <strain evidence="2 3">DSM 19610</strain>
    </source>
</reference>
<proteinExistence type="predicted"/>
<dbReference type="AlphaFoldDB" id="A0A4R1HAH3"/>
<keyword evidence="3" id="KW-1185">Reference proteome</keyword>
<gene>
    <name evidence="2" type="ORF">DFR30_0386</name>
</gene>
<comment type="caution">
    <text evidence="2">The sequence shown here is derived from an EMBL/GenBank/DDBJ whole genome shotgun (WGS) entry which is preliminary data.</text>
</comment>
<keyword evidence="1" id="KW-0732">Signal</keyword>
<evidence type="ECO:0000256" key="1">
    <source>
        <dbReference type="SAM" id="SignalP"/>
    </source>
</evidence>
<organism evidence="2 3">
    <name type="scientific">Thiogranum longum</name>
    <dbReference type="NCBI Taxonomy" id="1537524"/>
    <lineage>
        <taxon>Bacteria</taxon>
        <taxon>Pseudomonadati</taxon>
        <taxon>Pseudomonadota</taxon>
        <taxon>Gammaproteobacteria</taxon>
        <taxon>Chromatiales</taxon>
        <taxon>Ectothiorhodospiraceae</taxon>
        <taxon>Thiogranum</taxon>
    </lineage>
</organism>
<dbReference type="Proteomes" id="UP000295707">
    <property type="component" value="Unassembled WGS sequence"/>
</dbReference>
<accession>A0A4R1HAH3</accession>
<feature type="signal peptide" evidence="1">
    <location>
        <begin position="1"/>
        <end position="24"/>
    </location>
</feature>
<feature type="chain" id="PRO_5020697156" evidence="1">
    <location>
        <begin position="25"/>
        <end position="296"/>
    </location>
</feature>
<evidence type="ECO:0000313" key="2">
    <source>
        <dbReference type="EMBL" id="TCK17165.1"/>
    </source>
</evidence>
<name>A0A4R1HAH3_9GAMM</name>
<protein>
    <submittedName>
        <fullName evidence="2">Uncharacterized protein</fullName>
    </submittedName>
</protein>